<accession>A0A2T3MSF2</accession>
<evidence type="ECO:0000313" key="2">
    <source>
        <dbReference type="EMBL" id="PSW00655.1"/>
    </source>
</evidence>
<proteinExistence type="predicted"/>
<dbReference type="Proteomes" id="UP000240904">
    <property type="component" value="Unassembled WGS sequence"/>
</dbReference>
<sequence>MFKIKLKIVALMPVPKTCFVFPLMVIEKRISRGVCQYANNTKNLTRFRLVGVIVCILLCEAAYIKWCEELIL</sequence>
<gene>
    <name evidence="2" type="ORF">C9I89_20815</name>
</gene>
<keyword evidence="1" id="KW-0812">Transmembrane</keyword>
<keyword evidence="1" id="KW-1133">Transmembrane helix</keyword>
<dbReference type="AlphaFoldDB" id="A0A2T3MSF2"/>
<reference evidence="2 3" key="1">
    <citation type="submission" date="2018-03" db="EMBL/GenBank/DDBJ databases">
        <title>Whole genome sequencing of Histamine producing bacteria.</title>
        <authorList>
            <person name="Butler K."/>
        </authorList>
    </citation>
    <scope>NUCLEOTIDE SEQUENCE [LARGE SCALE GENOMIC DNA]</scope>
    <source>
        <strain evidence="2 3">DSM 16190</strain>
    </source>
</reference>
<evidence type="ECO:0000256" key="1">
    <source>
        <dbReference type="SAM" id="Phobius"/>
    </source>
</evidence>
<feature type="transmembrane region" description="Helical" evidence="1">
    <location>
        <begin position="47"/>
        <end position="66"/>
    </location>
</feature>
<comment type="caution">
    <text evidence="2">The sequence shown here is derived from an EMBL/GenBank/DDBJ whole genome shotgun (WGS) entry which is preliminary data.</text>
</comment>
<keyword evidence="3" id="KW-1185">Reference proteome</keyword>
<evidence type="ECO:0000313" key="3">
    <source>
        <dbReference type="Proteomes" id="UP000240904"/>
    </source>
</evidence>
<organism evidence="2 3">
    <name type="scientific">Photobacterium lipolyticum</name>
    <dbReference type="NCBI Taxonomy" id="266810"/>
    <lineage>
        <taxon>Bacteria</taxon>
        <taxon>Pseudomonadati</taxon>
        <taxon>Pseudomonadota</taxon>
        <taxon>Gammaproteobacteria</taxon>
        <taxon>Vibrionales</taxon>
        <taxon>Vibrionaceae</taxon>
        <taxon>Photobacterium</taxon>
    </lineage>
</organism>
<protein>
    <submittedName>
        <fullName evidence="2">Uncharacterized protein</fullName>
    </submittedName>
</protein>
<dbReference type="EMBL" id="PYMC01000024">
    <property type="protein sequence ID" value="PSW00655.1"/>
    <property type="molecule type" value="Genomic_DNA"/>
</dbReference>
<keyword evidence="1" id="KW-0472">Membrane</keyword>
<name>A0A2T3MSF2_9GAMM</name>